<dbReference type="SUPFAM" id="SSF103473">
    <property type="entry name" value="MFS general substrate transporter"/>
    <property type="match status" value="1"/>
</dbReference>
<keyword evidence="5 7" id="KW-0472">Membrane</keyword>
<feature type="compositionally biased region" description="Low complexity" evidence="6">
    <location>
        <begin position="24"/>
        <end position="38"/>
    </location>
</feature>
<feature type="transmembrane region" description="Helical" evidence="7">
    <location>
        <begin position="205"/>
        <end position="229"/>
    </location>
</feature>
<feature type="transmembrane region" description="Helical" evidence="7">
    <location>
        <begin position="397"/>
        <end position="414"/>
    </location>
</feature>
<feature type="transmembrane region" description="Helical" evidence="7">
    <location>
        <begin position="154"/>
        <end position="173"/>
    </location>
</feature>
<evidence type="ECO:0000256" key="6">
    <source>
        <dbReference type="SAM" id="MobiDB-lite"/>
    </source>
</evidence>
<dbReference type="Proteomes" id="UP000799757">
    <property type="component" value="Unassembled WGS sequence"/>
</dbReference>
<keyword evidence="3 7" id="KW-0812">Transmembrane</keyword>
<evidence type="ECO:0000259" key="8">
    <source>
        <dbReference type="PROSITE" id="PS50850"/>
    </source>
</evidence>
<evidence type="ECO:0000256" key="5">
    <source>
        <dbReference type="ARBA" id="ARBA00023136"/>
    </source>
</evidence>
<feature type="transmembrane region" description="Helical" evidence="7">
    <location>
        <begin position="421"/>
        <end position="442"/>
    </location>
</feature>
<dbReference type="FunFam" id="1.20.1250.20:FF:000018">
    <property type="entry name" value="MFS transporter permease"/>
    <property type="match status" value="1"/>
</dbReference>
<keyword evidence="10" id="KW-1185">Reference proteome</keyword>
<keyword evidence="2" id="KW-0813">Transport</keyword>
<reference evidence="9" key="1">
    <citation type="journal article" date="2020" name="Stud. Mycol.">
        <title>101 Dothideomycetes genomes: a test case for predicting lifestyles and emergence of pathogens.</title>
        <authorList>
            <person name="Haridas S."/>
            <person name="Albert R."/>
            <person name="Binder M."/>
            <person name="Bloem J."/>
            <person name="Labutti K."/>
            <person name="Salamov A."/>
            <person name="Andreopoulos B."/>
            <person name="Baker S."/>
            <person name="Barry K."/>
            <person name="Bills G."/>
            <person name="Bluhm B."/>
            <person name="Cannon C."/>
            <person name="Castanera R."/>
            <person name="Culley D."/>
            <person name="Daum C."/>
            <person name="Ezra D."/>
            <person name="Gonzalez J."/>
            <person name="Henrissat B."/>
            <person name="Kuo A."/>
            <person name="Liang C."/>
            <person name="Lipzen A."/>
            <person name="Lutzoni F."/>
            <person name="Magnuson J."/>
            <person name="Mondo S."/>
            <person name="Nolan M."/>
            <person name="Ohm R."/>
            <person name="Pangilinan J."/>
            <person name="Park H.-J."/>
            <person name="Ramirez L."/>
            <person name="Alfaro M."/>
            <person name="Sun H."/>
            <person name="Tritt A."/>
            <person name="Yoshinaga Y."/>
            <person name="Zwiers L.-H."/>
            <person name="Turgeon B."/>
            <person name="Goodwin S."/>
            <person name="Spatafora J."/>
            <person name="Crous P."/>
            <person name="Grigoriev I."/>
        </authorList>
    </citation>
    <scope>NUCLEOTIDE SEQUENCE</scope>
    <source>
        <strain evidence="9">CBS 109.77</strain>
    </source>
</reference>
<evidence type="ECO:0000256" key="2">
    <source>
        <dbReference type="ARBA" id="ARBA00022448"/>
    </source>
</evidence>
<dbReference type="PANTHER" id="PTHR43791">
    <property type="entry name" value="PERMEASE-RELATED"/>
    <property type="match status" value="1"/>
</dbReference>
<organism evidence="9 10">
    <name type="scientific">Melanomma pulvis-pyrius CBS 109.77</name>
    <dbReference type="NCBI Taxonomy" id="1314802"/>
    <lineage>
        <taxon>Eukaryota</taxon>
        <taxon>Fungi</taxon>
        <taxon>Dikarya</taxon>
        <taxon>Ascomycota</taxon>
        <taxon>Pezizomycotina</taxon>
        <taxon>Dothideomycetes</taxon>
        <taxon>Pleosporomycetidae</taxon>
        <taxon>Pleosporales</taxon>
        <taxon>Melanommataceae</taxon>
        <taxon>Melanomma</taxon>
    </lineage>
</organism>
<accession>A0A6A6WXU3</accession>
<name>A0A6A6WXU3_9PLEO</name>
<dbReference type="PANTHER" id="PTHR43791:SF27">
    <property type="entry name" value="TRANSPORTER, PUTATIVE (AFU_ORTHOLOGUE AFUA_2G15730)-RELATED"/>
    <property type="match status" value="1"/>
</dbReference>
<feature type="transmembrane region" description="Helical" evidence="7">
    <location>
        <begin position="513"/>
        <end position="539"/>
    </location>
</feature>
<dbReference type="InterPro" id="IPR011701">
    <property type="entry name" value="MFS"/>
</dbReference>
<keyword evidence="4 7" id="KW-1133">Transmembrane helix</keyword>
<dbReference type="GO" id="GO:0022857">
    <property type="term" value="F:transmembrane transporter activity"/>
    <property type="evidence" value="ECO:0007669"/>
    <property type="project" value="InterPro"/>
</dbReference>
<dbReference type="GO" id="GO:0016020">
    <property type="term" value="C:membrane"/>
    <property type="evidence" value="ECO:0007669"/>
    <property type="project" value="UniProtKB-SubCell"/>
</dbReference>
<evidence type="ECO:0000256" key="4">
    <source>
        <dbReference type="ARBA" id="ARBA00022989"/>
    </source>
</evidence>
<dbReference type="InterPro" id="IPR036259">
    <property type="entry name" value="MFS_trans_sf"/>
</dbReference>
<sequence length="578" mass="64631">MPSSPELLRRPHESASQSTDDASAELTPSPRSSSSASTDGLPIIDGAEGYELRPLARLDDATTRPGNNNGLGVPYEEDTSLLPSPRRFSTSSVQSYELYTPDEDRAVLRKLDRRLVSFMAVLYCLSFLDRSNIGNARIAGLADDLNLSSKEYSWLLWAFYITYILFEWMTLMYRIVPAHIYISVCILSWGIVASLQSIATSFGFLLFLRALLGIGEAAFGPGVPFYLSFFFRRHELAFRTGLFISASPLSASFAGALAWLITKIGEHGPLSPWRLLFLVEGFPSVLIAVWAWDFIPDGPESAKWLNPRQRKVAVLRLRQEKENEKEDHVRERYDSESKSRKGLDFREILQTLKDPKCYLTAFMFFSCNVAFSSMPVFLPTIIRDMGYTAISAQAMSAPPYFFAFVIVITTAYYSDRLQTRSIFIMLHSLLATAGYSTIAISGHYKSPNTTIRYLALYPATAGFFSAITIIITWTINNQESDSKKGTGIAMLNIIGQMGPLVGTSIFPKEDGPWYVRGMGICACFMLLVGVLAAVLRIVLKAQNNKMWKEKERQVQYAGIPLEEGGNVKGEHTPFEFML</sequence>
<feature type="transmembrane region" description="Helical" evidence="7">
    <location>
        <begin position="273"/>
        <end position="295"/>
    </location>
</feature>
<feature type="region of interest" description="Disordered" evidence="6">
    <location>
        <begin position="56"/>
        <end position="87"/>
    </location>
</feature>
<dbReference type="Pfam" id="PF07690">
    <property type="entry name" value="MFS_1"/>
    <property type="match status" value="1"/>
</dbReference>
<feature type="transmembrane region" description="Helical" evidence="7">
    <location>
        <begin position="180"/>
        <end position="199"/>
    </location>
</feature>
<feature type="transmembrane region" description="Helical" evidence="7">
    <location>
        <begin position="487"/>
        <end position="507"/>
    </location>
</feature>
<dbReference type="PROSITE" id="PS50850">
    <property type="entry name" value="MFS"/>
    <property type="match status" value="1"/>
</dbReference>
<dbReference type="FunFam" id="1.20.1250.20:FF:000013">
    <property type="entry name" value="MFS general substrate transporter"/>
    <property type="match status" value="1"/>
</dbReference>
<comment type="subcellular location">
    <subcellularLocation>
        <location evidence="1">Membrane</location>
        <topology evidence="1">Multi-pass membrane protein</topology>
    </subcellularLocation>
</comment>
<evidence type="ECO:0000256" key="1">
    <source>
        <dbReference type="ARBA" id="ARBA00004141"/>
    </source>
</evidence>
<evidence type="ECO:0000256" key="7">
    <source>
        <dbReference type="SAM" id="Phobius"/>
    </source>
</evidence>
<feature type="transmembrane region" description="Helical" evidence="7">
    <location>
        <begin position="115"/>
        <end position="134"/>
    </location>
</feature>
<dbReference type="Gene3D" id="1.20.1250.20">
    <property type="entry name" value="MFS general substrate transporter like domains"/>
    <property type="match status" value="1"/>
</dbReference>
<feature type="domain" description="Major facilitator superfamily (MFS) profile" evidence="8">
    <location>
        <begin position="115"/>
        <end position="544"/>
    </location>
</feature>
<feature type="region of interest" description="Disordered" evidence="6">
    <location>
        <begin position="1"/>
        <end position="44"/>
    </location>
</feature>
<protein>
    <submittedName>
        <fullName evidence="9">MFS general substrate transporter</fullName>
    </submittedName>
</protein>
<dbReference type="OrthoDB" id="2985014at2759"/>
<gene>
    <name evidence="9" type="ORF">K505DRAFT_328735</name>
</gene>
<dbReference type="EMBL" id="MU002192">
    <property type="protein sequence ID" value="KAF2788724.1"/>
    <property type="molecule type" value="Genomic_DNA"/>
</dbReference>
<feature type="transmembrane region" description="Helical" evidence="7">
    <location>
        <begin position="357"/>
        <end position="377"/>
    </location>
</feature>
<feature type="transmembrane region" description="Helical" evidence="7">
    <location>
        <begin position="454"/>
        <end position="475"/>
    </location>
</feature>
<evidence type="ECO:0000313" key="10">
    <source>
        <dbReference type="Proteomes" id="UP000799757"/>
    </source>
</evidence>
<evidence type="ECO:0000313" key="9">
    <source>
        <dbReference type="EMBL" id="KAF2788724.1"/>
    </source>
</evidence>
<proteinExistence type="predicted"/>
<feature type="transmembrane region" description="Helical" evidence="7">
    <location>
        <begin position="241"/>
        <end position="261"/>
    </location>
</feature>
<dbReference type="InterPro" id="IPR020846">
    <property type="entry name" value="MFS_dom"/>
</dbReference>
<evidence type="ECO:0000256" key="3">
    <source>
        <dbReference type="ARBA" id="ARBA00022692"/>
    </source>
</evidence>
<dbReference type="AlphaFoldDB" id="A0A6A6WXU3"/>